<dbReference type="Proteomes" id="UP000288716">
    <property type="component" value="Unassembled WGS sequence"/>
</dbReference>
<feature type="domain" description="PKD/Chitinase" evidence="9">
    <location>
        <begin position="652"/>
        <end position="743"/>
    </location>
</feature>
<dbReference type="SMART" id="SM00089">
    <property type="entry name" value="PKD"/>
    <property type="match status" value="5"/>
</dbReference>
<protein>
    <submittedName>
        <fullName evidence="10">Dyslexia-associated protein KIAA0319-like protein</fullName>
    </submittedName>
</protein>
<dbReference type="FunFam" id="2.60.40.10:FF:000061">
    <property type="entry name" value="Dyslexia-associated protein KIAA0319 homolog"/>
    <property type="match status" value="2"/>
</dbReference>
<dbReference type="InterPro" id="IPR013980">
    <property type="entry name" value="MANSC_dom"/>
</dbReference>
<evidence type="ECO:0000256" key="1">
    <source>
        <dbReference type="ARBA" id="ARBA00004236"/>
    </source>
</evidence>
<gene>
    <name evidence="10" type="ORF">B4U80_02364</name>
</gene>
<keyword evidence="4" id="KW-0677">Repeat</keyword>
<proteinExistence type="predicted"/>
<dbReference type="FunFam" id="2.60.40.10:FF:000257">
    <property type="entry name" value="Dyslexia-associated protein KIAA0319-like"/>
    <property type="match status" value="1"/>
</dbReference>
<dbReference type="Pfam" id="PF23597">
    <property type="entry name" value="KIAA0319_N"/>
    <property type="match status" value="1"/>
</dbReference>
<reference evidence="10 11" key="1">
    <citation type="journal article" date="2018" name="Gigascience">
        <title>Genomes of trombidid mites reveal novel predicted allergens and laterally-transferred genes associated with secondary metabolism.</title>
        <authorList>
            <person name="Dong X."/>
            <person name="Chaisiri K."/>
            <person name="Xia D."/>
            <person name="Armstrong S.D."/>
            <person name="Fang Y."/>
            <person name="Donnelly M.J."/>
            <person name="Kadowaki T."/>
            <person name="McGarry J.W."/>
            <person name="Darby A.C."/>
            <person name="Makepeace B.L."/>
        </authorList>
    </citation>
    <scope>NUCLEOTIDE SEQUENCE [LARGE SCALE GENOMIC DNA]</scope>
    <source>
        <strain evidence="10">UoL-UT</strain>
    </source>
</reference>
<keyword evidence="6" id="KW-0472">Membrane</keyword>
<organism evidence="10 11">
    <name type="scientific">Leptotrombidium deliense</name>
    <dbReference type="NCBI Taxonomy" id="299467"/>
    <lineage>
        <taxon>Eukaryota</taxon>
        <taxon>Metazoa</taxon>
        <taxon>Ecdysozoa</taxon>
        <taxon>Arthropoda</taxon>
        <taxon>Chelicerata</taxon>
        <taxon>Arachnida</taxon>
        <taxon>Acari</taxon>
        <taxon>Acariformes</taxon>
        <taxon>Trombidiformes</taxon>
        <taxon>Prostigmata</taxon>
        <taxon>Anystina</taxon>
        <taxon>Parasitengona</taxon>
        <taxon>Trombiculoidea</taxon>
        <taxon>Trombiculidae</taxon>
        <taxon>Leptotrombidium</taxon>
    </lineage>
</organism>
<dbReference type="GO" id="GO:0031410">
    <property type="term" value="C:cytoplasmic vesicle"/>
    <property type="evidence" value="ECO:0007669"/>
    <property type="project" value="TreeGrafter"/>
</dbReference>
<name>A0A443SIX2_9ACAR</name>
<keyword evidence="3" id="KW-0812">Transmembrane</keyword>
<evidence type="ECO:0000259" key="9">
    <source>
        <dbReference type="SMART" id="SM00089"/>
    </source>
</evidence>
<dbReference type="InterPro" id="IPR035986">
    <property type="entry name" value="PKD_dom_sf"/>
</dbReference>
<feature type="domain" description="PKD/Chitinase" evidence="9">
    <location>
        <begin position="557"/>
        <end position="646"/>
    </location>
</feature>
<comment type="subcellular location">
    <subcellularLocation>
        <location evidence="1">Cell membrane</location>
    </subcellularLocation>
</comment>
<feature type="domain" description="PKD/Chitinase" evidence="9">
    <location>
        <begin position="360"/>
        <end position="452"/>
    </location>
</feature>
<evidence type="ECO:0000256" key="6">
    <source>
        <dbReference type="ARBA" id="ARBA00023136"/>
    </source>
</evidence>
<evidence type="ECO:0000256" key="2">
    <source>
        <dbReference type="ARBA" id="ARBA00022475"/>
    </source>
</evidence>
<dbReference type="InterPro" id="IPR022409">
    <property type="entry name" value="PKD/Chitinase_dom"/>
</dbReference>
<dbReference type="STRING" id="299467.A0A443SIX2"/>
<comment type="caution">
    <text evidence="10">The sequence shown here is derived from an EMBL/GenBank/DDBJ whole genome shotgun (WGS) entry which is preliminary data.</text>
</comment>
<evidence type="ECO:0000256" key="8">
    <source>
        <dbReference type="SAM" id="SignalP"/>
    </source>
</evidence>
<feature type="domain" description="PKD/Chitinase" evidence="9">
    <location>
        <begin position="462"/>
        <end position="549"/>
    </location>
</feature>
<keyword evidence="8" id="KW-0732">Signal</keyword>
<keyword evidence="11" id="KW-1185">Reference proteome</keyword>
<dbReference type="CDD" id="cd00146">
    <property type="entry name" value="PKD"/>
    <property type="match status" value="1"/>
</dbReference>
<evidence type="ECO:0000256" key="4">
    <source>
        <dbReference type="ARBA" id="ARBA00022737"/>
    </source>
</evidence>
<dbReference type="Pfam" id="PF22352">
    <property type="entry name" value="K319L-like_PKD"/>
    <property type="match status" value="5"/>
</dbReference>
<keyword evidence="5" id="KW-1133">Transmembrane helix</keyword>
<evidence type="ECO:0000313" key="11">
    <source>
        <dbReference type="Proteomes" id="UP000288716"/>
    </source>
</evidence>
<dbReference type="SUPFAM" id="SSF49299">
    <property type="entry name" value="PKD domain"/>
    <property type="match status" value="5"/>
</dbReference>
<dbReference type="Gene3D" id="2.60.40.10">
    <property type="entry name" value="Immunoglobulins"/>
    <property type="match status" value="5"/>
</dbReference>
<keyword evidence="2" id="KW-1003">Cell membrane</keyword>
<dbReference type="PANTHER" id="PTHR46182">
    <property type="entry name" value="FI19480P1"/>
    <property type="match status" value="1"/>
</dbReference>
<dbReference type="PANTHER" id="PTHR46182:SF2">
    <property type="entry name" value="FI19480P1"/>
    <property type="match status" value="1"/>
</dbReference>
<evidence type="ECO:0000256" key="5">
    <source>
        <dbReference type="ARBA" id="ARBA00022989"/>
    </source>
</evidence>
<dbReference type="VEuPathDB" id="VectorBase:LDEU004566"/>
<feature type="chain" id="PRO_5019155194" evidence="8">
    <location>
        <begin position="24"/>
        <end position="800"/>
    </location>
</feature>
<evidence type="ECO:0000313" key="10">
    <source>
        <dbReference type="EMBL" id="RWS27474.1"/>
    </source>
</evidence>
<evidence type="ECO:0000256" key="7">
    <source>
        <dbReference type="ARBA" id="ARBA00023180"/>
    </source>
</evidence>
<evidence type="ECO:0000256" key="3">
    <source>
        <dbReference type="ARBA" id="ARBA00022692"/>
    </source>
</evidence>
<feature type="domain" description="PKD/Chitinase" evidence="9">
    <location>
        <begin position="266"/>
        <end position="352"/>
    </location>
</feature>
<dbReference type="GO" id="GO:0001764">
    <property type="term" value="P:neuron migration"/>
    <property type="evidence" value="ECO:0007669"/>
    <property type="project" value="TreeGrafter"/>
</dbReference>
<accession>A0A443SIX2</accession>
<dbReference type="EMBL" id="NCKV01001989">
    <property type="protein sequence ID" value="RWS27474.1"/>
    <property type="molecule type" value="Genomic_DNA"/>
</dbReference>
<sequence>MFLTRIALFQCFVLYLWAGERHAIDLCPERDFELKVWKNVVPVHWKDAGNYTKNNDANDLISCLESCCNDRKCDAILFHKKSCFLITCDTDDACQPKRNLDDTQDVAIVLVRSADKRKFDEALSKYDDQLYSPVLSKFDHRRKDDSILPSFVSNDDTEHGIEESVSNNDEAVISSTESNTETISSGKCISDEQCGKNAVCFKKSNVSIYGECNCIKQYIRNESIGKCVPSATETLVLSNYVSAKPVVHVAVTPTTTTEAPFVKLAVAVQNRTISLPENSVVLSAFVIPKNNYTYQWTLVNHPSGEETGQMKDVNTANLTLTQLRQGNYTLQVQVLGKRASGSTFVTVTVLPPKRVNKPPVVIIQPSNSTVQLPNKETFLDGSASYDDDKIVSYKWESVVAPIDYKQPPGLEMNTSTLQLKNLIPGFFQYQLTVIDSDGASSSAVANITVFKETDYPPTANAGADVIIHLPVNEVTLNGNTSTDDKGIVGWLWVRSPDDEKGKAVDMEGTTTPYLHLSKLELGVYKFILKVTDTANQTSKAEVHVFVKPEMNTIPTANAGENKQVSLPLESPVVLDGSKSKDASPEGIVRWYWNQTSGPKPAALLNATKARTQVDGLIPGLYTFMLTVSNAKGYEASAKVNVTVTQTKNLPPTAAAGGEITLTLPCSIISINGSNSKDDVEIVSYKWTREPGSLAAGNIVEKTDTSPVLQVVDLVAGRYLFKLTVSDAQGAMGSDIAAVIVKPSPTLKDEIEVTLNIDITSFTEDQKMNTVKKLELLLNDAKSEQLKFVNIRVTPETVTNR</sequence>
<feature type="signal peptide" evidence="8">
    <location>
        <begin position="1"/>
        <end position="23"/>
    </location>
</feature>
<dbReference type="OrthoDB" id="536372at2759"/>
<dbReference type="GO" id="GO:0005886">
    <property type="term" value="C:plasma membrane"/>
    <property type="evidence" value="ECO:0007669"/>
    <property type="project" value="UniProtKB-SubCell"/>
</dbReference>
<dbReference type="InterPro" id="IPR029865">
    <property type="entry name" value="KIAA0319-like"/>
</dbReference>
<dbReference type="InterPro" id="IPR013783">
    <property type="entry name" value="Ig-like_fold"/>
</dbReference>
<keyword evidence="7" id="KW-0325">Glycoprotein</keyword>
<dbReference type="AlphaFoldDB" id="A0A443SIX2"/>